<feature type="transmembrane region" description="Helical" evidence="6">
    <location>
        <begin position="20"/>
        <end position="46"/>
    </location>
</feature>
<protein>
    <submittedName>
        <fullName evidence="7">YihY/virulence factor BrkB family protein</fullName>
    </submittedName>
</protein>
<evidence type="ECO:0000256" key="1">
    <source>
        <dbReference type="ARBA" id="ARBA00004651"/>
    </source>
</evidence>
<evidence type="ECO:0000256" key="2">
    <source>
        <dbReference type="ARBA" id="ARBA00022475"/>
    </source>
</evidence>
<sequence>MKRIFGTIRKIQGKVMKSHLGAYAAQSAFFFVLSLIPFILLLMTMIQFTPITRTNIKDAIEQVLPQSIIPFIMSIVNEVYNQSKAIIPVTLLVALWSAGRGVLAVTSGLNCIYESKETRNYFYLRLRSSVYTVLFLLVIVLCLLLAVFGNRISVFVQFHVPVLIKAMDFLIRIRTMLMTGVMVVFCLLLYRFLPDMKKKTKWKHQIPGAVFAAIGWQVLSLVFSVYLDIFQGFSTMYGSLTTIVLVMLWLYFCMYVILLGGAFNTLIYKDNVDLEHPESQ</sequence>
<proteinExistence type="predicted"/>
<dbReference type="InterPro" id="IPR017039">
    <property type="entry name" value="Virul_fac_BrkB"/>
</dbReference>
<dbReference type="NCBIfam" id="TIGR00765">
    <property type="entry name" value="yihY_not_rbn"/>
    <property type="match status" value="1"/>
</dbReference>
<comment type="subcellular location">
    <subcellularLocation>
        <location evidence="1">Cell membrane</location>
        <topology evidence="1">Multi-pass membrane protein</topology>
    </subcellularLocation>
</comment>
<reference evidence="7 8" key="1">
    <citation type="journal article" date="2020" name="New Microbes New Infect">
        <title>Sellimonas caecigallum sp. nov., description and genome sequence of a new member of the Sellimonas genus isolated from the cecum of feral chicken.</title>
        <authorList>
            <person name="Wongkuna S."/>
            <person name="Ghimire S."/>
            <person name="Antony L."/>
            <person name="Chankhamhaengdecha S."/>
            <person name="Janvilisri T."/>
            <person name="Scaria J."/>
        </authorList>
    </citation>
    <scope>NUCLEOTIDE SEQUENCE [LARGE SCALE GENOMIC DNA]</scope>
    <source>
        <strain evidence="7 8">SW451</strain>
    </source>
</reference>
<keyword evidence="4 6" id="KW-1133">Transmembrane helix</keyword>
<organism evidence="7 8">
    <name type="scientific">Sellimonas caecigallum</name>
    <dbReference type="NCBI Taxonomy" id="2592333"/>
    <lineage>
        <taxon>Bacteria</taxon>
        <taxon>Bacillati</taxon>
        <taxon>Bacillota</taxon>
        <taxon>Clostridia</taxon>
        <taxon>Lachnospirales</taxon>
        <taxon>Lachnospiraceae</taxon>
        <taxon>Sellimonas</taxon>
    </lineage>
</organism>
<name>A0ABS7L5W1_9FIRM</name>
<evidence type="ECO:0000256" key="5">
    <source>
        <dbReference type="ARBA" id="ARBA00023136"/>
    </source>
</evidence>
<evidence type="ECO:0000313" key="8">
    <source>
        <dbReference type="Proteomes" id="UP000779049"/>
    </source>
</evidence>
<evidence type="ECO:0000256" key="3">
    <source>
        <dbReference type="ARBA" id="ARBA00022692"/>
    </source>
</evidence>
<keyword evidence="8" id="KW-1185">Reference proteome</keyword>
<feature type="transmembrane region" description="Helical" evidence="6">
    <location>
        <begin position="239"/>
        <end position="259"/>
    </location>
</feature>
<feature type="transmembrane region" description="Helical" evidence="6">
    <location>
        <begin position="205"/>
        <end position="227"/>
    </location>
</feature>
<dbReference type="RefSeq" id="WP_087198869.1">
    <property type="nucleotide sequence ID" value="NZ_CP173660.1"/>
</dbReference>
<dbReference type="PANTHER" id="PTHR30213:SF0">
    <property type="entry name" value="UPF0761 MEMBRANE PROTEIN YIHY"/>
    <property type="match status" value="1"/>
</dbReference>
<keyword evidence="5 6" id="KW-0472">Membrane</keyword>
<keyword evidence="3 6" id="KW-0812">Transmembrane</keyword>
<dbReference type="PANTHER" id="PTHR30213">
    <property type="entry name" value="INNER MEMBRANE PROTEIN YHJD"/>
    <property type="match status" value="1"/>
</dbReference>
<dbReference type="Pfam" id="PF03631">
    <property type="entry name" value="Virul_fac_BrkB"/>
    <property type="match status" value="1"/>
</dbReference>
<gene>
    <name evidence="7" type="ORF">FLB61_04465</name>
</gene>
<evidence type="ECO:0000313" key="7">
    <source>
        <dbReference type="EMBL" id="MBY0758352.1"/>
    </source>
</evidence>
<keyword evidence="2" id="KW-1003">Cell membrane</keyword>
<feature type="transmembrane region" description="Helical" evidence="6">
    <location>
        <begin position="130"/>
        <end position="149"/>
    </location>
</feature>
<feature type="transmembrane region" description="Helical" evidence="6">
    <location>
        <begin position="169"/>
        <end position="193"/>
    </location>
</feature>
<comment type="caution">
    <text evidence="7">The sequence shown here is derived from an EMBL/GenBank/DDBJ whole genome shotgun (WGS) entry which is preliminary data.</text>
</comment>
<dbReference type="EMBL" id="VIRV01000004">
    <property type="protein sequence ID" value="MBY0758352.1"/>
    <property type="molecule type" value="Genomic_DNA"/>
</dbReference>
<dbReference type="PIRSF" id="PIRSF035875">
    <property type="entry name" value="RNase_BN"/>
    <property type="match status" value="1"/>
</dbReference>
<evidence type="ECO:0000256" key="4">
    <source>
        <dbReference type="ARBA" id="ARBA00022989"/>
    </source>
</evidence>
<evidence type="ECO:0000256" key="6">
    <source>
        <dbReference type="SAM" id="Phobius"/>
    </source>
</evidence>
<feature type="transmembrane region" description="Helical" evidence="6">
    <location>
        <begin position="85"/>
        <end position="109"/>
    </location>
</feature>
<accession>A0ABS7L5W1</accession>
<dbReference type="Proteomes" id="UP000779049">
    <property type="component" value="Unassembled WGS sequence"/>
</dbReference>